<organism evidence="2 3">
    <name type="scientific">Mogibacterium kristiansenii</name>
    <dbReference type="NCBI Taxonomy" id="2606708"/>
    <lineage>
        <taxon>Bacteria</taxon>
        <taxon>Bacillati</taxon>
        <taxon>Bacillota</taxon>
        <taxon>Clostridia</taxon>
        <taxon>Peptostreptococcales</taxon>
        <taxon>Anaerovoracaceae</taxon>
        <taxon>Mogibacterium</taxon>
    </lineage>
</organism>
<evidence type="ECO:0000313" key="2">
    <source>
        <dbReference type="EMBL" id="MST70661.1"/>
    </source>
</evidence>
<gene>
    <name evidence="2" type="ORF">FYJ65_04775</name>
</gene>
<proteinExistence type="predicted"/>
<comment type="caution">
    <text evidence="2">The sequence shown here is derived from an EMBL/GenBank/DDBJ whole genome shotgun (WGS) entry which is preliminary data.</text>
</comment>
<dbReference type="AlphaFoldDB" id="A0A6N7XM60"/>
<dbReference type="RefSeq" id="WP_154554224.1">
    <property type="nucleotide sequence ID" value="NZ_VUNA01000007.1"/>
</dbReference>
<protein>
    <submittedName>
        <fullName evidence="2">Uncharacterized protein</fullName>
    </submittedName>
</protein>
<sequence length="91" mass="10123">MIKCPGLGWWPSEDISEIAGSERHKTLAPVKDAKVEERAKLAQIHPCITYYADVDLLQQGIIRKIEDGEGENVEKEGEADGREADVCQDDN</sequence>
<evidence type="ECO:0000256" key="1">
    <source>
        <dbReference type="SAM" id="MobiDB-lite"/>
    </source>
</evidence>
<reference evidence="2 3" key="1">
    <citation type="submission" date="2019-08" db="EMBL/GenBank/DDBJ databases">
        <title>In-depth cultivation of the pig gut microbiome towards novel bacterial diversity and tailored functional studies.</title>
        <authorList>
            <person name="Wylensek D."/>
            <person name="Hitch T.C.A."/>
            <person name="Clavel T."/>
        </authorList>
    </citation>
    <scope>NUCLEOTIDE SEQUENCE [LARGE SCALE GENOMIC DNA]</scope>
    <source>
        <strain evidence="2 3">WCA-MUC-591-APC-4B</strain>
    </source>
</reference>
<feature type="region of interest" description="Disordered" evidence="1">
    <location>
        <begin position="68"/>
        <end position="91"/>
    </location>
</feature>
<accession>A0A6N7XM60</accession>
<keyword evidence="3" id="KW-1185">Reference proteome</keyword>
<evidence type="ECO:0000313" key="3">
    <source>
        <dbReference type="Proteomes" id="UP000469424"/>
    </source>
</evidence>
<dbReference type="EMBL" id="VUNA01000007">
    <property type="protein sequence ID" value="MST70661.1"/>
    <property type="molecule type" value="Genomic_DNA"/>
</dbReference>
<feature type="compositionally biased region" description="Basic and acidic residues" evidence="1">
    <location>
        <begin position="68"/>
        <end position="85"/>
    </location>
</feature>
<name>A0A6N7XM60_9FIRM</name>
<dbReference type="Proteomes" id="UP000469424">
    <property type="component" value="Unassembled WGS sequence"/>
</dbReference>